<accession>A0A4R6TAY9</accession>
<feature type="region of interest" description="Disordered" evidence="1">
    <location>
        <begin position="20"/>
        <end position="40"/>
    </location>
</feature>
<comment type="caution">
    <text evidence="2">The sequence shown here is derived from an EMBL/GenBank/DDBJ whole genome shotgun (WGS) entry which is preliminary data.</text>
</comment>
<feature type="compositionally biased region" description="Polar residues" evidence="1">
    <location>
        <begin position="30"/>
        <end position="40"/>
    </location>
</feature>
<reference evidence="2 3" key="1">
    <citation type="submission" date="2019-03" db="EMBL/GenBank/DDBJ databases">
        <title>Genomic Encyclopedia of Type Strains, Phase III (KMG-III): the genomes of soil and plant-associated and newly described type strains.</title>
        <authorList>
            <person name="Whitman W."/>
        </authorList>
    </citation>
    <scope>NUCLEOTIDE SEQUENCE [LARGE SCALE GENOMIC DNA]</scope>
    <source>
        <strain evidence="2 3">CECT 8446</strain>
    </source>
</reference>
<gene>
    <name evidence="2" type="ORF">DFQ04_1214</name>
</gene>
<name>A0A4R6TAY9_9BACT</name>
<organism evidence="2 3">
    <name type="scientific">Algoriphagus boseongensis</name>
    <dbReference type="NCBI Taxonomy" id="1442587"/>
    <lineage>
        <taxon>Bacteria</taxon>
        <taxon>Pseudomonadati</taxon>
        <taxon>Bacteroidota</taxon>
        <taxon>Cytophagia</taxon>
        <taxon>Cytophagales</taxon>
        <taxon>Cyclobacteriaceae</taxon>
        <taxon>Algoriphagus</taxon>
    </lineage>
</organism>
<sequence length="40" mass="4570">MENKKKWMKPEIKKVFVDTGKTFSKKENTGKSLSPTPITS</sequence>
<dbReference type="EMBL" id="SNYF01000005">
    <property type="protein sequence ID" value="TDQ19393.1"/>
    <property type="molecule type" value="Genomic_DNA"/>
</dbReference>
<dbReference type="AlphaFoldDB" id="A0A4R6TAY9"/>
<evidence type="ECO:0000313" key="2">
    <source>
        <dbReference type="EMBL" id="TDQ19393.1"/>
    </source>
</evidence>
<protein>
    <submittedName>
        <fullName evidence="2">Uncharacterized protein</fullName>
    </submittedName>
</protein>
<dbReference type="Proteomes" id="UP000294535">
    <property type="component" value="Unassembled WGS sequence"/>
</dbReference>
<keyword evidence="3" id="KW-1185">Reference proteome</keyword>
<evidence type="ECO:0000313" key="3">
    <source>
        <dbReference type="Proteomes" id="UP000294535"/>
    </source>
</evidence>
<proteinExistence type="predicted"/>
<evidence type="ECO:0000256" key="1">
    <source>
        <dbReference type="SAM" id="MobiDB-lite"/>
    </source>
</evidence>